<evidence type="ECO:0000313" key="4">
    <source>
        <dbReference type="EMBL" id="CAE0493369.1"/>
    </source>
</evidence>
<dbReference type="EMBL" id="HBIP01014532">
    <property type="protein sequence ID" value="CAE0493368.1"/>
    <property type="molecule type" value="Transcribed_RNA"/>
</dbReference>
<comment type="subcellular location">
    <subcellularLocation>
        <location evidence="1">Cytoplasm</location>
        <location evidence="1">Cytoskeleton</location>
        <location evidence="1">Cilium axoneme</location>
    </subcellularLocation>
</comment>
<feature type="compositionally biased region" description="Low complexity" evidence="2">
    <location>
        <begin position="68"/>
        <end position="77"/>
    </location>
</feature>
<accession>A0A6S8JB84</accession>
<sequence length="292" mass="29924">MDAVEQKHQFDAQLLRANVNAAEFKAMFDKGEVDAVEQKLQLHAELNKARERVAELQAQVDKGGQGAGLQQQQQQQQYRGKRSRDEERTGGAAREEGLAHVMRALCRDDCAAGDVMVGVCAAIPNGSIGVRGRGGSNPDASGCSSSRSSSSSSSAFECLERGPTSNGSRQRGPQAGGRLRSLCLSHTSIGDGCLSALQGLTSLDITGCKRVSDTGVLQVLMRCRQLQVLKLGSIPALTPSALGGPVSPAAAVQPTAAVGLPTAAAVHQPVTAAAAAAAAANTAAAPGNTATS</sequence>
<organism evidence="3">
    <name type="scientific">Dunaliella tertiolecta</name>
    <name type="common">Green alga</name>
    <dbReference type="NCBI Taxonomy" id="3047"/>
    <lineage>
        <taxon>Eukaryota</taxon>
        <taxon>Viridiplantae</taxon>
        <taxon>Chlorophyta</taxon>
        <taxon>core chlorophytes</taxon>
        <taxon>Chlorophyceae</taxon>
        <taxon>CS clade</taxon>
        <taxon>Chlamydomonadales</taxon>
        <taxon>Dunaliellaceae</taxon>
        <taxon>Dunaliella</taxon>
    </lineage>
</organism>
<feature type="compositionally biased region" description="Low complexity" evidence="2">
    <location>
        <begin position="144"/>
        <end position="154"/>
    </location>
</feature>
<dbReference type="Gene3D" id="3.80.10.10">
    <property type="entry name" value="Ribonuclease Inhibitor"/>
    <property type="match status" value="1"/>
</dbReference>
<dbReference type="SUPFAM" id="SSF52047">
    <property type="entry name" value="RNI-like"/>
    <property type="match status" value="1"/>
</dbReference>
<proteinExistence type="predicted"/>
<feature type="region of interest" description="Disordered" evidence="2">
    <location>
        <begin position="128"/>
        <end position="176"/>
    </location>
</feature>
<dbReference type="AlphaFoldDB" id="A0A6S8JB84"/>
<evidence type="ECO:0000313" key="3">
    <source>
        <dbReference type="EMBL" id="CAE0493368.1"/>
    </source>
</evidence>
<evidence type="ECO:0000256" key="1">
    <source>
        <dbReference type="ARBA" id="ARBA00004430"/>
    </source>
</evidence>
<dbReference type="GO" id="GO:0005930">
    <property type="term" value="C:axoneme"/>
    <property type="evidence" value="ECO:0007669"/>
    <property type="project" value="UniProtKB-SubCell"/>
</dbReference>
<name>A0A6S8JB84_DUNTE</name>
<reference evidence="3" key="1">
    <citation type="submission" date="2021-01" db="EMBL/GenBank/DDBJ databases">
        <authorList>
            <person name="Corre E."/>
            <person name="Pelletier E."/>
            <person name="Niang G."/>
            <person name="Scheremetjew M."/>
            <person name="Finn R."/>
            <person name="Kale V."/>
            <person name="Holt S."/>
            <person name="Cochrane G."/>
            <person name="Meng A."/>
            <person name="Brown T."/>
            <person name="Cohen L."/>
        </authorList>
    </citation>
    <scope>NUCLEOTIDE SEQUENCE</scope>
    <source>
        <strain evidence="3">CCMP1320</strain>
    </source>
</reference>
<dbReference type="InterPro" id="IPR032675">
    <property type="entry name" value="LRR_dom_sf"/>
</dbReference>
<feature type="region of interest" description="Disordered" evidence="2">
    <location>
        <begin position="60"/>
        <end position="95"/>
    </location>
</feature>
<dbReference type="EMBL" id="HBIP01014533">
    <property type="protein sequence ID" value="CAE0493369.1"/>
    <property type="molecule type" value="Transcribed_RNA"/>
</dbReference>
<evidence type="ECO:0000256" key="2">
    <source>
        <dbReference type="SAM" id="MobiDB-lite"/>
    </source>
</evidence>
<protein>
    <submittedName>
        <fullName evidence="3">Uncharacterized protein</fullName>
    </submittedName>
</protein>
<gene>
    <name evidence="3" type="ORF">DTER00134_LOCUS8441</name>
    <name evidence="4" type="ORF">DTER00134_LOCUS8442</name>
</gene>
<feature type="compositionally biased region" description="Basic and acidic residues" evidence="2">
    <location>
        <begin position="83"/>
        <end position="95"/>
    </location>
</feature>